<sequence>MLLEDLRLEQNEHLIIRLRRATREHLFRLKDDQAMEEGLSEVVELGWRRTTRAVQLHQLREVCPDKEEWGSVETEPRSGDGRGDEAKGMSRGGGCDDEGMLGGGEYLLKDTPSHRRVASLAVYSLAPRRRGPAIGRPTSQSKFLDAWLSAKLTLFLKYASVKAVKSNAAFNVPYYMFKNIYVSA</sequence>
<dbReference type="AlphaFoldDB" id="A0A3M7S162"/>
<gene>
    <name evidence="2" type="ORF">BpHYR1_043968</name>
</gene>
<name>A0A3M7S162_BRAPC</name>
<organism evidence="2 3">
    <name type="scientific">Brachionus plicatilis</name>
    <name type="common">Marine rotifer</name>
    <name type="synonym">Brachionus muelleri</name>
    <dbReference type="NCBI Taxonomy" id="10195"/>
    <lineage>
        <taxon>Eukaryota</taxon>
        <taxon>Metazoa</taxon>
        <taxon>Spiralia</taxon>
        <taxon>Gnathifera</taxon>
        <taxon>Rotifera</taxon>
        <taxon>Eurotatoria</taxon>
        <taxon>Monogononta</taxon>
        <taxon>Pseudotrocha</taxon>
        <taxon>Ploima</taxon>
        <taxon>Brachionidae</taxon>
        <taxon>Brachionus</taxon>
    </lineage>
</organism>
<feature type="compositionally biased region" description="Basic and acidic residues" evidence="1">
    <location>
        <begin position="67"/>
        <end position="88"/>
    </location>
</feature>
<evidence type="ECO:0000313" key="3">
    <source>
        <dbReference type="Proteomes" id="UP000276133"/>
    </source>
</evidence>
<proteinExistence type="predicted"/>
<comment type="caution">
    <text evidence="2">The sequence shown here is derived from an EMBL/GenBank/DDBJ whole genome shotgun (WGS) entry which is preliminary data.</text>
</comment>
<dbReference type="EMBL" id="REGN01002202">
    <property type="protein sequence ID" value="RNA29544.1"/>
    <property type="molecule type" value="Genomic_DNA"/>
</dbReference>
<reference evidence="2 3" key="1">
    <citation type="journal article" date="2018" name="Sci. Rep.">
        <title>Genomic signatures of local adaptation to the degree of environmental predictability in rotifers.</title>
        <authorList>
            <person name="Franch-Gras L."/>
            <person name="Hahn C."/>
            <person name="Garcia-Roger E.M."/>
            <person name="Carmona M.J."/>
            <person name="Serra M."/>
            <person name="Gomez A."/>
        </authorList>
    </citation>
    <scope>NUCLEOTIDE SEQUENCE [LARGE SCALE GENOMIC DNA]</scope>
    <source>
        <strain evidence="2">HYR1</strain>
    </source>
</reference>
<accession>A0A3M7S162</accession>
<evidence type="ECO:0000256" key="1">
    <source>
        <dbReference type="SAM" id="MobiDB-lite"/>
    </source>
</evidence>
<dbReference type="Proteomes" id="UP000276133">
    <property type="component" value="Unassembled WGS sequence"/>
</dbReference>
<evidence type="ECO:0000313" key="2">
    <source>
        <dbReference type="EMBL" id="RNA29544.1"/>
    </source>
</evidence>
<feature type="region of interest" description="Disordered" evidence="1">
    <location>
        <begin position="67"/>
        <end position="96"/>
    </location>
</feature>
<protein>
    <submittedName>
        <fullName evidence="2">Uncharacterized protein</fullName>
    </submittedName>
</protein>
<keyword evidence="3" id="KW-1185">Reference proteome</keyword>